<dbReference type="EMBL" id="FWYB01000003">
    <property type="protein sequence ID" value="SMC78585.1"/>
    <property type="molecule type" value="Genomic_DNA"/>
</dbReference>
<dbReference type="InterPro" id="IPR005887">
    <property type="entry name" value="GH92_a_mannosidase_put"/>
</dbReference>
<dbReference type="GO" id="GO:0000224">
    <property type="term" value="F:peptide-N4-(N-acetyl-beta-glucosaminyl)asparagine amidase activity"/>
    <property type="evidence" value="ECO:0007669"/>
    <property type="project" value="TreeGrafter"/>
</dbReference>
<name>A0A1W2C015_9SPHI</name>
<dbReference type="AlphaFoldDB" id="A0A1W2C015"/>
<dbReference type="Pfam" id="PF17678">
    <property type="entry name" value="Glyco_hydro_92N"/>
    <property type="match status" value="1"/>
</dbReference>
<evidence type="ECO:0000256" key="3">
    <source>
        <dbReference type="ARBA" id="ARBA00022837"/>
    </source>
</evidence>
<dbReference type="STRING" id="475255.SAMN04488101_10318"/>
<dbReference type="Gene3D" id="1.20.1050.60">
    <property type="entry name" value="alpha-1,2-mannosidase"/>
    <property type="match status" value="1"/>
</dbReference>
<dbReference type="InterPro" id="IPR041371">
    <property type="entry name" value="GH92_N"/>
</dbReference>
<feature type="domain" description="Glycosyl hydrolase family 92" evidence="4">
    <location>
        <begin position="270"/>
        <end position="767"/>
    </location>
</feature>
<dbReference type="GO" id="GO:0006516">
    <property type="term" value="P:glycoprotein catabolic process"/>
    <property type="evidence" value="ECO:0007669"/>
    <property type="project" value="TreeGrafter"/>
</dbReference>
<comment type="subunit">
    <text evidence="2">Monomer.</text>
</comment>
<evidence type="ECO:0000313" key="7">
    <source>
        <dbReference type="Proteomes" id="UP000192678"/>
    </source>
</evidence>
<dbReference type="RefSeq" id="WP_084288816.1">
    <property type="nucleotide sequence ID" value="NZ_FWYB01000003.1"/>
</dbReference>
<protein>
    <submittedName>
        <fullName evidence="6">Alpha-1,2-mannosidase, putative</fullName>
    </submittedName>
</protein>
<dbReference type="InterPro" id="IPR050883">
    <property type="entry name" value="PNGase"/>
</dbReference>
<dbReference type="NCBIfam" id="TIGR01180">
    <property type="entry name" value="aman2_put"/>
    <property type="match status" value="1"/>
</dbReference>
<accession>A0A1W2C015</accession>
<dbReference type="Gene3D" id="3.30.2080.10">
    <property type="entry name" value="GH92 mannosidase domain"/>
    <property type="match status" value="1"/>
</dbReference>
<evidence type="ECO:0000256" key="1">
    <source>
        <dbReference type="ARBA" id="ARBA00001913"/>
    </source>
</evidence>
<dbReference type="InterPro" id="IPR008928">
    <property type="entry name" value="6-hairpin_glycosidase_sf"/>
</dbReference>
<dbReference type="GO" id="GO:0005829">
    <property type="term" value="C:cytosol"/>
    <property type="evidence" value="ECO:0007669"/>
    <property type="project" value="TreeGrafter"/>
</dbReference>
<dbReference type="Gene3D" id="1.20.1610.10">
    <property type="entry name" value="alpha-1,2-mannosidases domains"/>
    <property type="match status" value="1"/>
</dbReference>
<dbReference type="Gene3D" id="2.70.98.10">
    <property type="match status" value="1"/>
</dbReference>
<gene>
    <name evidence="6" type="ORF">SAMN04488101_10318</name>
</gene>
<keyword evidence="7" id="KW-1185">Reference proteome</keyword>
<evidence type="ECO:0000256" key="2">
    <source>
        <dbReference type="ARBA" id="ARBA00011245"/>
    </source>
</evidence>
<dbReference type="PANTHER" id="PTHR12143">
    <property type="entry name" value="PEPTIDE N-GLYCANASE PNGASE -RELATED"/>
    <property type="match status" value="1"/>
</dbReference>
<comment type="cofactor">
    <cofactor evidence="1">
        <name>Ca(2+)</name>
        <dbReference type="ChEBI" id="CHEBI:29108"/>
    </cofactor>
</comment>
<feature type="domain" description="Glycosyl hydrolase family 92 N-terminal" evidence="5">
    <location>
        <begin position="31"/>
        <end position="264"/>
    </location>
</feature>
<dbReference type="Pfam" id="PF07971">
    <property type="entry name" value="Glyco_hydro_92"/>
    <property type="match status" value="1"/>
</dbReference>
<dbReference type="OrthoDB" id="9758101at2"/>
<dbReference type="Proteomes" id="UP000192678">
    <property type="component" value="Unassembled WGS sequence"/>
</dbReference>
<dbReference type="SUPFAM" id="SSF48208">
    <property type="entry name" value="Six-hairpin glycosidases"/>
    <property type="match status" value="1"/>
</dbReference>
<reference evidence="6 7" key="1">
    <citation type="submission" date="2017-04" db="EMBL/GenBank/DDBJ databases">
        <authorList>
            <person name="Afonso C.L."/>
            <person name="Miller P.J."/>
            <person name="Scott M.A."/>
            <person name="Spackman E."/>
            <person name="Goraichik I."/>
            <person name="Dimitrov K.M."/>
            <person name="Suarez D.L."/>
            <person name="Swayne D.E."/>
        </authorList>
    </citation>
    <scope>NUCLEOTIDE SEQUENCE [LARGE SCALE GENOMIC DNA]</scope>
    <source>
        <strain evidence="6 7">DSM 19625</strain>
    </source>
</reference>
<dbReference type="PANTHER" id="PTHR12143:SF39">
    <property type="entry name" value="SECRETED PROTEIN"/>
    <property type="match status" value="1"/>
</dbReference>
<dbReference type="GO" id="GO:0030246">
    <property type="term" value="F:carbohydrate binding"/>
    <property type="evidence" value="ECO:0007669"/>
    <property type="project" value="InterPro"/>
</dbReference>
<dbReference type="InterPro" id="IPR014718">
    <property type="entry name" value="GH-type_carb-bd"/>
</dbReference>
<dbReference type="InterPro" id="IPR012939">
    <property type="entry name" value="Glyco_hydro_92"/>
</dbReference>
<evidence type="ECO:0000313" key="6">
    <source>
        <dbReference type="EMBL" id="SMC78585.1"/>
    </source>
</evidence>
<sequence>MLKGNLLLLIILLTIFFQSMAQSVTRKLTDYVNPFIGTAKSRWFFFSSASRPFGMVSLSPDTWALGSWNSGYLYDSTAVRCFSHIHCWEISGVPVMPTTGTVKGHLGFEATKSRFSHKNEIAKPGYHKVVLDNYGITAELTSTNRVGFHRYSFGNIDTANVLFDVGAALGQGKMDSASIQMNNEKELSGYSVMSPTNRRKKPLTVYFVVQFNTPFSKFGGWKKNGSAKQRTLLENVKAVSGKEAGGYVSYYKPKQPVLVKVGISFVSLEQARLNLEAELPHWNFDKVVSESTDEWNAELGKIQVSGGTEKQKVKFYTDLWHTLLGRHIYSDANGKYADNTGVKTVIRQVPLDKKGKPLFNVHNSDSFWGSEWNLNILWSIAYPKVMSDMVSTLVEYYKNGGLIARGPSGGNYTYVMMGDQATPLIAAAYNKGIRSFDVAAAYAGCIKNSMPGGIRDHAGYEVVGYPFVDQYIKMGFVPEGVDGKGWQRGGCAYTLHFSYQDWCMAQFAKGRNKGADYQQYLKRSFNYRNIFDKSTGWMRPKELDGSWMKDFSPTAKGFTAKGFIESNSAIYSYYVPHNMADLIKLMGGNETFADKLQKQFELAAPLKFIVPHGHHAEGWLDYENQPSLHMAHLFNYAQKPWLTQYWVHRIKEECYGDTTPYGGYNGDEDQGQIGSLSVLMAMGLFDVEGGASVNPHYQITSPIFDKIVIQLDERYYPGKSFVIKTINNKPSSIYIQSAKLNGIPLNDFRFQHSTLAKGGVLEIKLGDTPNKNWGIGNTRL</sequence>
<evidence type="ECO:0000259" key="5">
    <source>
        <dbReference type="Pfam" id="PF17678"/>
    </source>
</evidence>
<organism evidence="6 7">
    <name type="scientific">Pedobacter nyackensis</name>
    <dbReference type="NCBI Taxonomy" id="475255"/>
    <lineage>
        <taxon>Bacteria</taxon>
        <taxon>Pseudomonadati</taxon>
        <taxon>Bacteroidota</taxon>
        <taxon>Sphingobacteriia</taxon>
        <taxon>Sphingobacteriales</taxon>
        <taxon>Sphingobacteriaceae</taxon>
        <taxon>Pedobacter</taxon>
    </lineage>
</organism>
<proteinExistence type="predicted"/>
<evidence type="ECO:0000259" key="4">
    <source>
        <dbReference type="Pfam" id="PF07971"/>
    </source>
</evidence>
<dbReference type="GO" id="GO:0005975">
    <property type="term" value="P:carbohydrate metabolic process"/>
    <property type="evidence" value="ECO:0007669"/>
    <property type="project" value="InterPro"/>
</dbReference>
<keyword evidence="3" id="KW-0106">Calcium</keyword>